<dbReference type="Pfam" id="PF04073">
    <property type="entry name" value="tRNA_edit"/>
    <property type="match status" value="1"/>
</dbReference>
<dbReference type="SUPFAM" id="SSF52954">
    <property type="entry name" value="Class II aaRS ABD-related"/>
    <property type="match status" value="1"/>
</dbReference>
<evidence type="ECO:0000256" key="7">
    <source>
        <dbReference type="NCBIfam" id="TIGR00409"/>
    </source>
</evidence>
<keyword evidence="10" id="KW-1185">Reference proteome</keyword>
<dbReference type="PROSITE" id="PS50862">
    <property type="entry name" value="AA_TRNA_LIGASE_II"/>
    <property type="match status" value="1"/>
</dbReference>
<dbReference type="InterPro" id="IPR036621">
    <property type="entry name" value="Anticodon-bd_dom_sf"/>
</dbReference>
<dbReference type="Pfam" id="PF03129">
    <property type="entry name" value="HGTP_anticodon"/>
    <property type="match status" value="1"/>
</dbReference>
<keyword evidence="5" id="KW-0648">Protein biosynthesis</keyword>
<keyword evidence="3" id="KW-0547">Nucleotide-binding</keyword>
<evidence type="ECO:0000259" key="8">
    <source>
        <dbReference type="PROSITE" id="PS50862"/>
    </source>
</evidence>
<evidence type="ECO:0000256" key="6">
    <source>
        <dbReference type="ARBA" id="ARBA00023146"/>
    </source>
</evidence>
<evidence type="ECO:0000256" key="4">
    <source>
        <dbReference type="ARBA" id="ARBA00022840"/>
    </source>
</evidence>
<keyword evidence="6 9" id="KW-0030">Aminoacyl-tRNA synthetase</keyword>
<dbReference type="InterPro" id="IPR050062">
    <property type="entry name" value="Pro-tRNA_synthetase"/>
</dbReference>
<reference evidence="10" key="1">
    <citation type="submission" date="2017-08" db="EMBL/GenBank/DDBJ databases">
        <authorList>
            <person name="Varghese N."/>
            <person name="Submissions S."/>
        </authorList>
    </citation>
    <scope>NUCLEOTIDE SEQUENCE [LARGE SCALE GENOMIC DNA]</scope>
    <source>
        <strain evidence="10">JC23</strain>
    </source>
</reference>
<dbReference type="InterPro" id="IPR044140">
    <property type="entry name" value="ProRS_anticodon_short"/>
</dbReference>
<dbReference type="SUPFAM" id="SSF55826">
    <property type="entry name" value="YbaK/ProRS associated domain"/>
    <property type="match status" value="1"/>
</dbReference>
<dbReference type="Pfam" id="PF00587">
    <property type="entry name" value="tRNA-synt_2b"/>
    <property type="match status" value="1"/>
</dbReference>
<dbReference type="Gene3D" id="3.40.50.800">
    <property type="entry name" value="Anticodon-binding domain"/>
    <property type="match status" value="1"/>
</dbReference>
<evidence type="ECO:0000256" key="5">
    <source>
        <dbReference type="ARBA" id="ARBA00022917"/>
    </source>
</evidence>
<gene>
    <name evidence="9" type="ORF">SAMN05877842_101508</name>
</gene>
<evidence type="ECO:0000256" key="3">
    <source>
        <dbReference type="ARBA" id="ARBA00022741"/>
    </source>
</evidence>
<sequence length="565" mass="64954">MKQSLAFISTIHEVPSNNNPIHPNELLVHAGYIHMKNGKYISLLPLGKRVLQKIEKIIREELNTISTNEITLPILNSLSESPTEMDDQELFHWKKNKKEEFYLASSHVEILTSIVKEKINSYKQLPFVLYQIQNKYRNEIHENGMFKNKEFQMLDVYSFHHTSEQLDEFYEKIDQVYTSIFRRLGLPYKKVVADLGSYPGQLSHEYIVLSENGDATIACSNESDYVVNADLAEVPIITTSDRCDMKELVKQEVSNSKLSINDFLHSLDTTADQMIKAKIIRVNEELIVVLYRGDHTLNEVKLKNKLNVPKIKYADEKTVREVIGCSSSYVGPIKLPVNVKVVADYGIKTICNGITFANEDRFYYSNVNPERDFAINAYEDLRYIQEGDPSPDGVGEIQFSKGYEIAHIYKLGSSFSEKFEMNYIDEDGKSNPIQMGIYEMGVSRLFAVSTELYQDDKGIAWPNSIAPFDVHLLTESVEDEEQWMISEQLYHVLLSYQFDVLFDDRDTPFDVKLMDANLIGIPVQVIVGNNAIQGNVKVIYRRTGESFECAKEELMDRLSEFFRVY</sequence>
<dbReference type="NCBIfam" id="TIGR00409">
    <property type="entry name" value="proS_fam_II"/>
    <property type="match status" value="1"/>
</dbReference>
<dbReference type="Gene3D" id="3.30.930.10">
    <property type="entry name" value="Bira Bifunctional Protein, Domain 2"/>
    <property type="match status" value="2"/>
</dbReference>
<dbReference type="GO" id="GO:0002161">
    <property type="term" value="F:aminoacyl-tRNA deacylase activity"/>
    <property type="evidence" value="ECO:0007669"/>
    <property type="project" value="InterPro"/>
</dbReference>
<dbReference type="PANTHER" id="PTHR42753:SF2">
    <property type="entry name" value="PROLINE--TRNA LIGASE"/>
    <property type="match status" value="1"/>
</dbReference>
<protein>
    <recommendedName>
        <fullName evidence="7">Proline--tRNA ligase</fullName>
        <ecNumber evidence="7">6.1.1.15</ecNumber>
    </recommendedName>
</protein>
<dbReference type="GO" id="GO:0005524">
    <property type="term" value="F:ATP binding"/>
    <property type="evidence" value="ECO:0007669"/>
    <property type="project" value="UniProtKB-KW"/>
</dbReference>
<dbReference type="EC" id="6.1.1.15" evidence="7"/>
<dbReference type="InterPro" id="IPR036754">
    <property type="entry name" value="YbaK/aa-tRNA-synt-asso_dom_sf"/>
</dbReference>
<dbReference type="SUPFAM" id="SSF55681">
    <property type="entry name" value="Class II aaRS and biotin synthetases"/>
    <property type="match status" value="1"/>
</dbReference>
<dbReference type="InterPro" id="IPR007214">
    <property type="entry name" value="YbaK/aa-tRNA-synth-assoc-dom"/>
</dbReference>
<dbReference type="InterPro" id="IPR045864">
    <property type="entry name" value="aa-tRNA-synth_II/BPL/LPL"/>
</dbReference>
<dbReference type="InterPro" id="IPR006195">
    <property type="entry name" value="aa-tRNA-synth_II"/>
</dbReference>
<accession>A0A285U191</accession>
<dbReference type="InterPro" id="IPR004154">
    <property type="entry name" value="Anticodon-bd"/>
</dbReference>
<organism evidence="9 10">
    <name type="scientific">Ureibacillus acetophenoni</name>
    <dbReference type="NCBI Taxonomy" id="614649"/>
    <lineage>
        <taxon>Bacteria</taxon>
        <taxon>Bacillati</taxon>
        <taxon>Bacillota</taxon>
        <taxon>Bacilli</taxon>
        <taxon>Bacillales</taxon>
        <taxon>Caryophanaceae</taxon>
        <taxon>Ureibacillus</taxon>
    </lineage>
</organism>
<dbReference type="GO" id="GO:0005829">
    <property type="term" value="C:cytosol"/>
    <property type="evidence" value="ECO:0007669"/>
    <property type="project" value="TreeGrafter"/>
</dbReference>
<evidence type="ECO:0000256" key="1">
    <source>
        <dbReference type="ARBA" id="ARBA00022490"/>
    </source>
</evidence>
<dbReference type="GO" id="GO:0006433">
    <property type="term" value="P:prolyl-tRNA aminoacylation"/>
    <property type="evidence" value="ECO:0007669"/>
    <property type="project" value="UniProtKB-UniRule"/>
</dbReference>
<proteinExistence type="predicted"/>
<dbReference type="CDD" id="cd00861">
    <property type="entry name" value="ProRS_anticodon_short"/>
    <property type="match status" value="1"/>
</dbReference>
<dbReference type="InterPro" id="IPR004500">
    <property type="entry name" value="Pro-tRNA-synth_IIa_bac-type"/>
</dbReference>
<keyword evidence="1" id="KW-0963">Cytoplasm</keyword>
<dbReference type="GO" id="GO:0004827">
    <property type="term" value="F:proline-tRNA ligase activity"/>
    <property type="evidence" value="ECO:0007669"/>
    <property type="project" value="UniProtKB-UniRule"/>
</dbReference>
<dbReference type="RefSeq" id="WP_170949381.1">
    <property type="nucleotide sequence ID" value="NZ_OBQC01000001.1"/>
</dbReference>
<evidence type="ECO:0000256" key="2">
    <source>
        <dbReference type="ARBA" id="ARBA00022598"/>
    </source>
</evidence>
<dbReference type="Proteomes" id="UP000219252">
    <property type="component" value="Unassembled WGS sequence"/>
</dbReference>
<keyword evidence="4" id="KW-0067">ATP-binding</keyword>
<dbReference type="InterPro" id="IPR002314">
    <property type="entry name" value="aa-tRNA-synt_IIb"/>
</dbReference>
<dbReference type="PANTHER" id="PTHR42753">
    <property type="entry name" value="MITOCHONDRIAL RIBOSOME PROTEIN L39/PROLYL-TRNA LIGASE FAMILY MEMBER"/>
    <property type="match status" value="1"/>
</dbReference>
<dbReference type="AlphaFoldDB" id="A0A285U191"/>
<dbReference type="EMBL" id="OBQC01000001">
    <property type="protein sequence ID" value="SOC35599.1"/>
    <property type="molecule type" value="Genomic_DNA"/>
</dbReference>
<dbReference type="GO" id="GO:0140096">
    <property type="term" value="F:catalytic activity, acting on a protein"/>
    <property type="evidence" value="ECO:0007669"/>
    <property type="project" value="UniProtKB-ARBA"/>
</dbReference>
<dbReference type="GO" id="GO:0016740">
    <property type="term" value="F:transferase activity"/>
    <property type="evidence" value="ECO:0007669"/>
    <property type="project" value="UniProtKB-ARBA"/>
</dbReference>
<dbReference type="Gene3D" id="3.90.960.10">
    <property type="entry name" value="YbaK/aminoacyl-tRNA synthetase-associated domain"/>
    <property type="match status" value="1"/>
</dbReference>
<feature type="domain" description="Aminoacyl-transfer RNA synthetases class-II family profile" evidence="8">
    <location>
        <begin position="49"/>
        <end position="462"/>
    </location>
</feature>
<evidence type="ECO:0000313" key="9">
    <source>
        <dbReference type="EMBL" id="SOC35599.1"/>
    </source>
</evidence>
<name>A0A285U191_9BACL</name>
<evidence type="ECO:0000313" key="10">
    <source>
        <dbReference type="Proteomes" id="UP000219252"/>
    </source>
</evidence>
<keyword evidence="2" id="KW-0436">Ligase</keyword>